<evidence type="ECO:0000259" key="1">
    <source>
        <dbReference type="Pfam" id="PF13570"/>
    </source>
</evidence>
<comment type="caution">
    <text evidence="2">The sequence shown here is derived from an EMBL/GenBank/DDBJ whole genome shotgun (WGS) entry which is preliminary data.</text>
</comment>
<dbReference type="InterPro" id="IPR015943">
    <property type="entry name" value="WD40/YVTN_repeat-like_dom_sf"/>
</dbReference>
<evidence type="ECO:0000313" key="2">
    <source>
        <dbReference type="EMBL" id="PIK61069.1"/>
    </source>
</evidence>
<proteinExistence type="predicted"/>
<evidence type="ECO:0000313" key="3">
    <source>
        <dbReference type="Proteomes" id="UP000230750"/>
    </source>
</evidence>
<dbReference type="SUPFAM" id="SSF50998">
    <property type="entry name" value="Quinoprotein alcohol dehydrogenase-like"/>
    <property type="match status" value="1"/>
</dbReference>
<dbReference type="AlphaFoldDB" id="A0A2G8LLE3"/>
<dbReference type="EMBL" id="MRZV01000041">
    <property type="protein sequence ID" value="PIK61069.1"/>
    <property type="molecule type" value="Genomic_DNA"/>
</dbReference>
<dbReference type="InterPro" id="IPR052091">
    <property type="entry name" value="Beta-ala_Activ/Resist"/>
</dbReference>
<accession>A0A2G8LLE3</accession>
<dbReference type="PANTHER" id="PTHR44394:SF1">
    <property type="entry name" value="BETA-ALANINE-ACTIVATING ENZYME"/>
    <property type="match status" value="1"/>
</dbReference>
<protein>
    <submittedName>
        <fullName evidence="2">Putative acyl-CoA synthetase family member 4-like</fullName>
    </submittedName>
</protein>
<dbReference type="SMART" id="SM00564">
    <property type="entry name" value="PQQ"/>
    <property type="match status" value="7"/>
</dbReference>
<dbReference type="InterPro" id="IPR011047">
    <property type="entry name" value="Quinoprotein_ADH-like_sf"/>
</dbReference>
<name>A0A2G8LLE3_STIJA</name>
<dbReference type="Gene3D" id="2.130.10.10">
    <property type="entry name" value="YVTN repeat-like/Quinoprotein amine dehydrogenase"/>
    <property type="match status" value="3"/>
</dbReference>
<keyword evidence="3" id="KW-1185">Reference proteome</keyword>
<reference evidence="2 3" key="1">
    <citation type="journal article" date="2017" name="PLoS Biol.">
        <title>The sea cucumber genome provides insights into morphological evolution and visceral regeneration.</title>
        <authorList>
            <person name="Zhang X."/>
            <person name="Sun L."/>
            <person name="Yuan J."/>
            <person name="Sun Y."/>
            <person name="Gao Y."/>
            <person name="Zhang L."/>
            <person name="Li S."/>
            <person name="Dai H."/>
            <person name="Hamel J.F."/>
            <person name="Liu C."/>
            <person name="Yu Y."/>
            <person name="Liu S."/>
            <person name="Lin W."/>
            <person name="Guo K."/>
            <person name="Jin S."/>
            <person name="Xu P."/>
            <person name="Storey K.B."/>
            <person name="Huan P."/>
            <person name="Zhang T."/>
            <person name="Zhou Y."/>
            <person name="Zhang J."/>
            <person name="Lin C."/>
            <person name="Li X."/>
            <person name="Xing L."/>
            <person name="Huo D."/>
            <person name="Sun M."/>
            <person name="Wang L."/>
            <person name="Mercier A."/>
            <person name="Li F."/>
            <person name="Yang H."/>
            <person name="Xiang J."/>
        </authorList>
    </citation>
    <scope>NUCLEOTIDE SEQUENCE [LARGE SCALE GENOMIC DNA]</scope>
    <source>
        <strain evidence="2">Shaxun</strain>
        <tissue evidence="2">Muscle</tissue>
    </source>
</reference>
<dbReference type="PANTHER" id="PTHR44394">
    <property type="entry name" value="BETA-ALANINE-ACTIVATING ENZYME"/>
    <property type="match status" value="1"/>
</dbReference>
<dbReference type="OrthoDB" id="10069592at2759"/>
<dbReference type="InterPro" id="IPR018391">
    <property type="entry name" value="PQQ_b-propeller_rpt"/>
</dbReference>
<dbReference type="InterPro" id="IPR002372">
    <property type="entry name" value="PQQ_rpt_dom"/>
</dbReference>
<sequence>MGENVSMVTQEMTDGAQLSMKENWSLDLEKCIDASPLVVIREGSPDIIVYIGSHSGIFLGLDLETGRRLWQVRLPDRIESSACFSPSCNLVVVGCYDHHIYFLDAMTGTVYWMFRTLGPVKSSPTSDPVTGLVYVGSHDSNVYALQPQTKTCQWSMSDGGGSMFSSPCIDSWNNSLYTASLSGKLLSISEDAGDVKWYYQCPKPLFSSPVVAVASVVIGCVDGSIYIINHLGKLLHRIPTEAPVFSSPCLVTLDNREIILVGSHDGHVYGINLHEGTTSWKTKIGKHVYSSPSCIFNNIYTLFNSEIGNRSEMESGKESSQALSRVAGNGLVCCCSTTGTLVILDLNSGKELTSHLLPGEIFSSPLLMEDGRIILGCRNNMIYSFSLDTG</sequence>
<organism evidence="2 3">
    <name type="scientific">Stichopus japonicus</name>
    <name type="common">Sea cucumber</name>
    <dbReference type="NCBI Taxonomy" id="307972"/>
    <lineage>
        <taxon>Eukaryota</taxon>
        <taxon>Metazoa</taxon>
        <taxon>Echinodermata</taxon>
        <taxon>Eleutherozoa</taxon>
        <taxon>Echinozoa</taxon>
        <taxon>Holothuroidea</taxon>
        <taxon>Aspidochirotacea</taxon>
        <taxon>Aspidochirotida</taxon>
        <taxon>Stichopodidae</taxon>
        <taxon>Apostichopus</taxon>
    </lineage>
</organism>
<dbReference type="Pfam" id="PF13570">
    <property type="entry name" value="Beta-prop_ACSF4"/>
    <property type="match status" value="1"/>
</dbReference>
<dbReference type="STRING" id="307972.A0A2G8LLE3"/>
<dbReference type="Proteomes" id="UP000230750">
    <property type="component" value="Unassembled WGS sequence"/>
</dbReference>
<feature type="domain" description="Pyrrolo-quinoline quinone repeat" evidence="1">
    <location>
        <begin position="28"/>
        <end position="387"/>
    </location>
</feature>
<gene>
    <name evidence="2" type="ORF">BSL78_01993</name>
</gene>
<dbReference type="GO" id="GO:0043041">
    <property type="term" value="P:amino acid activation for nonribosomal peptide biosynthetic process"/>
    <property type="evidence" value="ECO:0007669"/>
    <property type="project" value="TreeGrafter"/>
</dbReference>